<dbReference type="Proteomes" id="UP001221838">
    <property type="component" value="Unassembled WGS sequence"/>
</dbReference>
<evidence type="ECO:0000313" key="11">
    <source>
        <dbReference type="Proteomes" id="UP001221838"/>
    </source>
</evidence>
<evidence type="ECO:0000256" key="4">
    <source>
        <dbReference type="ARBA" id="ARBA00022692"/>
    </source>
</evidence>
<feature type="transmembrane region" description="Helical" evidence="7">
    <location>
        <begin position="314"/>
        <end position="342"/>
    </location>
</feature>
<evidence type="ECO:0000256" key="2">
    <source>
        <dbReference type="ARBA" id="ARBA00005236"/>
    </source>
</evidence>
<dbReference type="PANTHER" id="PTHR30489">
    <property type="entry name" value="LIPOPROTEIN-RELEASING SYSTEM TRANSMEMBRANE PROTEIN LOLE"/>
    <property type="match status" value="1"/>
</dbReference>
<evidence type="ECO:0000259" key="9">
    <source>
        <dbReference type="Pfam" id="PF12704"/>
    </source>
</evidence>
<dbReference type="Pfam" id="PF02687">
    <property type="entry name" value="FtsX"/>
    <property type="match status" value="1"/>
</dbReference>
<dbReference type="RefSeq" id="WP_272136515.1">
    <property type="nucleotide sequence ID" value="NZ_JAQNDM010000002.1"/>
</dbReference>
<keyword evidence="3" id="KW-1003">Cell membrane</keyword>
<name>A0ABT5D6S4_9BACT</name>
<dbReference type="InterPro" id="IPR025857">
    <property type="entry name" value="MacB_PCD"/>
</dbReference>
<keyword evidence="5 7" id="KW-1133">Transmembrane helix</keyword>
<evidence type="ECO:0000259" key="8">
    <source>
        <dbReference type="Pfam" id="PF02687"/>
    </source>
</evidence>
<gene>
    <name evidence="10" type="ORF">POL68_08760</name>
</gene>
<comment type="subcellular location">
    <subcellularLocation>
        <location evidence="1">Cell membrane</location>
        <topology evidence="1">Multi-pass membrane protein</topology>
    </subcellularLocation>
</comment>
<keyword evidence="4 7" id="KW-0812">Transmembrane</keyword>
<feature type="domain" description="MacB-like periplasmic core" evidence="9">
    <location>
        <begin position="20"/>
        <end position="238"/>
    </location>
</feature>
<keyword evidence="6 7" id="KW-0472">Membrane</keyword>
<evidence type="ECO:0000256" key="5">
    <source>
        <dbReference type="ARBA" id="ARBA00022989"/>
    </source>
</evidence>
<dbReference type="EMBL" id="JAQNDM010000002">
    <property type="protein sequence ID" value="MDC0708558.1"/>
    <property type="molecule type" value="Genomic_DNA"/>
</dbReference>
<evidence type="ECO:0000256" key="1">
    <source>
        <dbReference type="ARBA" id="ARBA00004651"/>
    </source>
</evidence>
<dbReference type="InterPro" id="IPR051447">
    <property type="entry name" value="Lipoprotein-release_system"/>
</dbReference>
<evidence type="ECO:0000256" key="6">
    <source>
        <dbReference type="ARBA" id="ARBA00023136"/>
    </source>
</evidence>
<protein>
    <submittedName>
        <fullName evidence="10">ABC transporter permease</fullName>
    </submittedName>
</protein>
<comment type="similarity">
    <text evidence="2">Belongs to the ABC-4 integral membrane protein family. LolC/E subfamily.</text>
</comment>
<feature type="domain" description="ABC3 transporter permease C-terminal" evidence="8">
    <location>
        <begin position="272"/>
        <end position="400"/>
    </location>
</feature>
<comment type="caution">
    <text evidence="10">The sequence shown here is derived from an EMBL/GenBank/DDBJ whole genome shotgun (WGS) entry which is preliminary data.</text>
</comment>
<proteinExistence type="inferred from homology"/>
<dbReference type="Pfam" id="PF12704">
    <property type="entry name" value="MacB_PCD"/>
    <property type="match status" value="1"/>
</dbReference>
<accession>A0ABT5D6S4</accession>
<feature type="transmembrane region" description="Helical" evidence="7">
    <location>
        <begin position="271"/>
        <end position="293"/>
    </location>
</feature>
<dbReference type="PANTHER" id="PTHR30489:SF0">
    <property type="entry name" value="LIPOPROTEIN-RELEASING SYSTEM TRANSMEMBRANE PROTEIN LOLE"/>
    <property type="match status" value="1"/>
</dbReference>
<evidence type="ECO:0000313" key="10">
    <source>
        <dbReference type="EMBL" id="MDC0708558.1"/>
    </source>
</evidence>
<reference evidence="10 11" key="1">
    <citation type="submission" date="2022-11" db="EMBL/GenBank/DDBJ databases">
        <title>Minimal conservation of predation-associated metabolite biosynthetic gene clusters underscores biosynthetic potential of Myxococcota including descriptions for ten novel species: Archangium lansinium sp. nov., Myxococcus landrumus sp. nov., Nannocystis bai.</title>
        <authorList>
            <person name="Ahearne A."/>
            <person name="Stevens C."/>
            <person name="Dowd S."/>
        </authorList>
    </citation>
    <scope>NUCLEOTIDE SEQUENCE [LARGE SCALE GENOMIC DNA]</scope>
    <source>
        <strain evidence="10 11">NCWAL01</strain>
    </source>
</reference>
<feature type="transmembrane region" description="Helical" evidence="7">
    <location>
        <begin position="372"/>
        <end position="393"/>
    </location>
</feature>
<organism evidence="10 11">
    <name type="scientific">Stigmatella ashevillensis</name>
    <dbReference type="NCBI Taxonomy" id="2995309"/>
    <lineage>
        <taxon>Bacteria</taxon>
        <taxon>Pseudomonadati</taxon>
        <taxon>Myxococcota</taxon>
        <taxon>Myxococcia</taxon>
        <taxon>Myxococcales</taxon>
        <taxon>Cystobacterineae</taxon>
        <taxon>Archangiaceae</taxon>
        <taxon>Stigmatella</taxon>
    </lineage>
</organism>
<evidence type="ECO:0000256" key="7">
    <source>
        <dbReference type="SAM" id="Phobius"/>
    </source>
</evidence>
<feature type="transmembrane region" description="Helical" evidence="7">
    <location>
        <begin position="20"/>
        <end position="40"/>
    </location>
</feature>
<sequence length="407" mass="43623">MRYLIRLGFKNIFRQRTRAALALAAIAISVVFIVGGITLARGVEKQIFLELVGESGEVVIARQDYFDKSRLNPLKYSVPDSTGLKEKLLQVDGVKSVAQRIDFGVLVQSGENNKAIRATAVDVDVFGQRSSIPRSIVAGSYLQRGQKAILLGKTVADDLGLKPGDKVTLLGKDRYDSFSADDFELAGVFDLGNKTSNRAVYLPVSAAQEFLAMEDGVSKLVLYGADYAGAMALAARIRASGVLPEGTALRTWQDDTFLLSIHKTLLGVRKGISFIICFVAGLGILNMMMVSVLERRREVGVLMALGLSRRGIVASFLYEASLYGALGSVIGLVFAVPLGWYLHTVGLTVATDKVKGLPIAISVLRGDFTADAVVTGMVLGVLLGILGMVVPVMKTLSMTPQDAMTKG</sequence>
<dbReference type="InterPro" id="IPR003838">
    <property type="entry name" value="ABC3_permease_C"/>
</dbReference>
<evidence type="ECO:0000256" key="3">
    <source>
        <dbReference type="ARBA" id="ARBA00022475"/>
    </source>
</evidence>
<keyword evidence="11" id="KW-1185">Reference proteome</keyword>